<feature type="transmembrane region" description="Helical" evidence="2">
    <location>
        <begin position="207"/>
        <end position="228"/>
    </location>
</feature>
<proteinExistence type="inferred from homology"/>
<evidence type="ECO:0000313" key="4">
    <source>
        <dbReference type="EMBL" id="SNV39224.1"/>
    </source>
</evidence>
<feature type="transmembrane region" description="Helical" evidence="2">
    <location>
        <begin position="6"/>
        <end position="26"/>
    </location>
</feature>
<comment type="similarity">
    <text evidence="1">Belongs to the UPF0177 family.</text>
</comment>
<dbReference type="InterPro" id="IPR052710">
    <property type="entry name" value="CAAX_protease"/>
</dbReference>
<accession>A0A239WZU9</accession>
<sequence>MKKHFSVLGLYYMIMAVGLSFCYAFLNVKYDSPEFSRAFLPFMITLALLSGAYGIWKNDVLTLQILNKPGYFWFMIVMIPLLGLGIITLIETFEISSKFFILIFDVLLIGFAEETMFRKILLGGILREVSPVKAIILSSSFFSLLHVLNVFGGVSFQDIVSQLVSTLVMGIYLGCIYVYTKCIWFPILFHSTWDYIILSGFLDKYEIATSLVLAITLAEIVISIILIAKFKKLNNPNRGFS</sequence>
<dbReference type="PANTHER" id="PTHR36435:SF1">
    <property type="entry name" value="CAAX AMINO TERMINAL PROTEASE FAMILY PROTEIN"/>
    <property type="match status" value="1"/>
</dbReference>
<evidence type="ECO:0000256" key="2">
    <source>
        <dbReference type="SAM" id="Phobius"/>
    </source>
</evidence>
<dbReference type="AlphaFoldDB" id="A0A239WZU9"/>
<evidence type="ECO:0000313" key="5">
    <source>
        <dbReference type="Proteomes" id="UP000215144"/>
    </source>
</evidence>
<keyword evidence="2" id="KW-0812">Transmembrane</keyword>
<evidence type="ECO:0000259" key="3">
    <source>
        <dbReference type="Pfam" id="PF02517"/>
    </source>
</evidence>
<feature type="domain" description="CAAX prenyl protease 2/Lysostaphin resistance protein A-like" evidence="3">
    <location>
        <begin position="98"/>
        <end position="196"/>
    </location>
</feature>
<reference evidence="4 5" key="1">
    <citation type="submission" date="2017-06" db="EMBL/GenBank/DDBJ databases">
        <authorList>
            <consortium name="Pathogen Informatics"/>
        </authorList>
    </citation>
    <scope>NUCLEOTIDE SEQUENCE [LARGE SCALE GENOMIC DNA]</scope>
    <source>
        <strain evidence="4 5">NCTC11291</strain>
    </source>
</reference>
<dbReference type="InterPro" id="IPR003675">
    <property type="entry name" value="Rce1/LyrA-like_dom"/>
</dbReference>
<keyword evidence="2" id="KW-1133">Transmembrane helix</keyword>
<dbReference type="Proteomes" id="UP000215144">
    <property type="component" value="Chromosome 1"/>
</dbReference>
<dbReference type="GO" id="GO:0006508">
    <property type="term" value="P:proteolysis"/>
    <property type="evidence" value="ECO:0007669"/>
    <property type="project" value="UniProtKB-KW"/>
</dbReference>
<feature type="transmembrane region" description="Helical" evidence="2">
    <location>
        <begin position="38"/>
        <end position="56"/>
    </location>
</feature>
<name>A0A239WZU9_STRAI</name>
<dbReference type="Pfam" id="PF02517">
    <property type="entry name" value="Rce1-like"/>
    <property type="match status" value="1"/>
</dbReference>
<dbReference type="OrthoDB" id="5486437at2"/>
<feature type="transmembrane region" description="Helical" evidence="2">
    <location>
        <begin position="71"/>
        <end position="90"/>
    </location>
</feature>
<feature type="transmembrane region" description="Helical" evidence="2">
    <location>
        <begin position="95"/>
        <end position="112"/>
    </location>
</feature>
<keyword evidence="4" id="KW-0378">Hydrolase</keyword>
<dbReference type="GO" id="GO:0004175">
    <property type="term" value="F:endopeptidase activity"/>
    <property type="evidence" value="ECO:0007669"/>
    <property type="project" value="UniProtKB-ARBA"/>
</dbReference>
<protein>
    <submittedName>
        <fullName evidence="4">CAAX amino terminal protease</fullName>
    </submittedName>
</protein>
<dbReference type="GO" id="GO:0080120">
    <property type="term" value="P:CAAX-box protein maturation"/>
    <property type="evidence" value="ECO:0007669"/>
    <property type="project" value="UniProtKB-ARBA"/>
</dbReference>
<dbReference type="KEGG" id="saco:SAME_00942"/>
<dbReference type="EMBL" id="LT906454">
    <property type="protein sequence ID" value="SNV39224.1"/>
    <property type="molecule type" value="Genomic_DNA"/>
</dbReference>
<feature type="transmembrane region" description="Helical" evidence="2">
    <location>
        <begin position="132"/>
        <end position="151"/>
    </location>
</feature>
<feature type="transmembrane region" description="Helical" evidence="2">
    <location>
        <begin position="163"/>
        <end position="187"/>
    </location>
</feature>
<gene>
    <name evidence="4" type="ORF">SAMEA4504048_00942</name>
</gene>
<dbReference type="RefSeq" id="WP_017769882.1">
    <property type="nucleotide sequence ID" value="NZ_LT906454.1"/>
</dbReference>
<keyword evidence="4" id="KW-0645">Protease</keyword>
<organism evidence="4 5">
    <name type="scientific">Streptococcus acidominimus</name>
    <dbReference type="NCBI Taxonomy" id="1326"/>
    <lineage>
        <taxon>Bacteria</taxon>
        <taxon>Bacillati</taxon>
        <taxon>Bacillota</taxon>
        <taxon>Bacilli</taxon>
        <taxon>Lactobacillales</taxon>
        <taxon>Streptococcaceae</taxon>
        <taxon>Streptococcus</taxon>
    </lineage>
</organism>
<keyword evidence="2" id="KW-0472">Membrane</keyword>
<dbReference type="PANTHER" id="PTHR36435">
    <property type="entry name" value="SLR1288 PROTEIN"/>
    <property type="match status" value="1"/>
</dbReference>
<evidence type="ECO:0000256" key="1">
    <source>
        <dbReference type="ARBA" id="ARBA00009067"/>
    </source>
</evidence>